<dbReference type="SMART" id="SM00320">
    <property type="entry name" value="WD40"/>
    <property type="match status" value="5"/>
</dbReference>
<keyword evidence="6" id="KW-1185">Reference proteome</keyword>
<dbReference type="InterPro" id="IPR036322">
    <property type="entry name" value="WD40_repeat_dom_sf"/>
</dbReference>
<keyword evidence="2" id="KW-0963">Cytoplasm</keyword>
<evidence type="ECO:0000256" key="4">
    <source>
        <dbReference type="ARBA" id="ARBA00022737"/>
    </source>
</evidence>
<dbReference type="InterPro" id="IPR015943">
    <property type="entry name" value="WD40/YVTN_repeat-like_dom_sf"/>
</dbReference>
<evidence type="ECO:0000256" key="3">
    <source>
        <dbReference type="ARBA" id="ARBA00022574"/>
    </source>
</evidence>
<keyword evidence="4" id="KW-0677">Repeat</keyword>
<dbReference type="Proteomes" id="UP001159363">
    <property type="component" value="Chromosome 9"/>
</dbReference>
<dbReference type="InterPro" id="IPR050687">
    <property type="entry name" value="Dynein_IC"/>
</dbReference>
<accession>A0ABQ9GNK6</accession>
<comment type="caution">
    <text evidence="5">The sequence shown here is derived from an EMBL/GenBank/DDBJ whole genome shotgun (WGS) entry which is preliminary data.</text>
</comment>
<dbReference type="SUPFAM" id="SSF50978">
    <property type="entry name" value="WD40 repeat-like"/>
    <property type="match status" value="1"/>
</dbReference>
<evidence type="ECO:0000256" key="1">
    <source>
        <dbReference type="ARBA" id="ARBA00004496"/>
    </source>
</evidence>
<evidence type="ECO:0000313" key="5">
    <source>
        <dbReference type="EMBL" id="KAJ8873577.1"/>
    </source>
</evidence>
<evidence type="ECO:0000313" key="6">
    <source>
        <dbReference type="Proteomes" id="UP001159363"/>
    </source>
</evidence>
<keyword evidence="3" id="KW-0853">WD repeat</keyword>
<reference evidence="5 6" key="1">
    <citation type="submission" date="2023-02" db="EMBL/GenBank/DDBJ databases">
        <title>LHISI_Scaffold_Assembly.</title>
        <authorList>
            <person name="Stuart O.P."/>
            <person name="Cleave R."/>
            <person name="Magrath M.J.L."/>
            <person name="Mikheyev A.S."/>
        </authorList>
    </citation>
    <scope>NUCLEOTIDE SEQUENCE [LARGE SCALE GENOMIC DNA]</scope>
    <source>
        <strain evidence="5">Daus_M_001</strain>
        <tissue evidence="5">Leg muscle</tissue>
    </source>
</reference>
<sequence length="496" mass="53544">MIMWFVPGSSSQDAEAQTDQRVYEDADCQAGFSHSIEVGLLCPEMDPGAQTEGTSLGTPLEPEVDYNRLAAFLRGVCPKVLSELDKVERSRAFRGYDPTDDDGDDEVKRLHVLLTPELKSRVEVRVSCLAWSCFGRMVAVGYSRPEHESWCDHNSAVHLFYISRHDFSPSSPGYSLETSSCVTSLAAHPSEPTLIAVGTFSGEVSVWNVQWGAQGLVGSSAGSHQEAVSQLCWVRSPDPSHVRPLLASAGRDGRLFLWQAEPTLGSFHLLEGFVMTLEHVGGGGGKGSRVQASPLGGRSSVEVGLTALSFSPHDPASFTVGLEGGGLLRCSTLLARQSSVASVIPLKDPVLTDYEGHQGTVTCVQHSVHRQDLFLSCDATEIHLHDVNQASPLRVIHPASEVLGLDWVSSYPHLFIVWGPSGTLEYHSINNSQTISCPALLSSEDRDPAPVTAVVFSPGTAHQLVAVGYVQGRIMVWKVPRVKDPSLGEGFPVEKQ</sequence>
<gene>
    <name evidence="5" type="ORF">PR048_024395</name>
</gene>
<evidence type="ECO:0008006" key="7">
    <source>
        <dbReference type="Google" id="ProtNLM"/>
    </source>
</evidence>
<dbReference type="PANTHER" id="PTHR12442:SF26">
    <property type="entry name" value="CYTOPLASMIC DYNEIN 2 INTERMEDIATE CHAIN 2"/>
    <property type="match status" value="1"/>
</dbReference>
<proteinExistence type="predicted"/>
<dbReference type="PANTHER" id="PTHR12442">
    <property type="entry name" value="DYNEIN INTERMEDIATE CHAIN"/>
    <property type="match status" value="1"/>
</dbReference>
<evidence type="ECO:0000256" key="2">
    <source>
        <dbReference type="ARBA" id="ARBA00022490"/>
    </source>
</evidence>
<protein>
    <recommendedName>
        <fullName evidence="7">WD repeat domain 34</fullName>
    </recommendedName>
</protein>
<dbReference type="Gene3D" id="2.130.10.10">
    <property type="entry name" value="YVTN repeat-like/Quinoprotein amine dehydrogenase"/>
    <property type="match status" value="2"/>
</dbReference>
<dbReference type="InterPro" id="IPR001680">
    <property type="entry name" value="WD40_rpt"/>
</dbReference>
<dbReference type="EMBL" id="JARBHB010000010">
    <property type="protein sequence ID" value="KAJ8873577.1"/>
    <property type="molecule type" value="Genomic_DNA"/>
</dbReference>
<name>A0ABQ9GNK6_9NEOP</name>
<organism evidence="5 6">
    <name type="scientific">Dryococelus australis</name>
    <dbReference type="NCBI Taxonomy" id="614101"/>
    <lineage>
        <taxon>Eukaryota</taxon>
        <taxon>Metazoa</taxon>
        <taxon>Ecdysozoa</taxon>
        <taxon>Arthropoda</taxon>
        <taxon>Hexapoda</taxon>
        <taxon>Insecta</taxon>
        <taxon>Pterygota</taxon>
        <taxon>Neoptera</taxon>
        <taxon>Polyneoptera</taxon>
        <taxon>Phasmatodea</taxon>
        <taxon>Verophasmatodea</taxon>
        <taxon>Anareolatae</taxon>
        <taxon>Phasmatidae</taxon>
        <taxon>Eurycanthinae</taxon>
        <taxon>Dryococelus</taxon>
    </lineage>
</organism>
<comment type="subcellular location">
    <subcellularLocation>
        <location evidence="1">Cytoplasm</location>
    </subcellularLocation>
</comment>